<dbReference type="Pfam" id="PF00884">
    <property type="entry name" value="Sulfatase"/>
    <property type="match status" value="1"/>
</dbReference>
<evidence type="ECO:0000259" key="5">
    <source>
        <dbReference type="Pfam" id="PF00884"/>
    </source>
</evidence>
<dbReference type="GO" id="GO:0046872">
    <property type="term" value="F:metal ion binding"/>
    <property type="evidence" value="ECO:0007669"/>
    <property type="project" value="UniProtKB-KW"/>
</dbReference>
<dbReference type="InterPro" id="IPR017850">
    <property type="entry name" value="Alkaline_phosphatase_core_sf"/>
</dbReference>
<sequence>NDRIRTPALDRLCREGTRFDRAYCPNPTCTPTRASIITGMMPSQHGAWSLGTKLFEDVPVVGDRFQQAGYYTALIGKAHFQPLASQPGMESLECQPTLGDLDFWRGFNGPWYGFEHIEVGRMHGYESHAGQHYALWMEENGLANWRDYFMSFPPSSDPDKSQRLAASRTWALPEQFHYTRWTGERTIAQLEKATAEDRPFFIWCSFHDPHPPYVAPEPWAGMYAPDEMVPGRLTEGEHDKNPPHFAMTQEEK</sequence>
<feature type="domain" description="Sulfatase N-terminal" evidence="5">
    <location>
        <begin position="4"/>
        <end position="224"/>
    </location>
</feature>
<dbReference type="AlphaFoldDB" id="X0YQU0"/>
<evidence type="ECO:0000313" key="6">
    <source>
        <dbReference type="EMBL" id="GAG39071.1"/>
    </source>
</evidence>
<dbReference type="PANTHER" id="PTHR45953:SF1">
    <property type="entry name" value="IDURONATE 2-SULFATASE"/>
    <property type="match status" value="1"/>
</dbReference>
<dbReference type="Gene3D" id="3.40.720.10">
    <property type="entry name" value="Alkaline Phosphatase, subunit A"/>
    <property type="match status" value="1"/>
</dbReference>
<evidence type="ECO:0000256" key="3">
    <source>
        <dbReference type="ARBA" id="ARBA00022801"/>
    </source>
</evidence>
<feature type="region of interest" description="Disordered" evidence="4">
    <location>
        <begin position="230"/>
        <end position="252"/>
    </location>
</feature>
<feature type="non-terminal residue" evidence="6">
    <location>
        <position position="1"/>
    </location>
</feature>
<comment type="caution">
    <text evidence="6">The sequence shown here is derived from an EMBL/GenBank/DDBJ whole genome shotgun (WGS) entry which is preliminary data.</text>
</comment>
<evidence type="ECO:0000256" key="2">
    <source>
        <dbReference type="ARBA" id="ARBA00022723"/>
    </source>
</evidence>
<accession>X0YQU0</accession>
<dbReference type="GO" id="GO:0008484">
    <property type="term" value="F:sulfuric ester hydrolase activity"/>
    <property type="evidence" value="ECO:0007669"/>
    <property type="project" value="TreeGrafter"/>
</dbReference>
<organism evidence="6">
    <name type="scientific">marine sediment metagenome</name>
    <dbReference type="NCBI Taxonomy" id="412755"/>
    <lineage>
        <taxon>unclassified sequences</taxon>
        <taxon>metagenomes</taxon>
        <taxon>ecological metagenomes</taxon>
    </lineage>
</organism>
<evidence type="ECO:0000256" key="4">
    <source>
        <dbReference type="SAM" id="MobiDB-lite"/>
    </source>
</evidence>
<proteinExistence type="inferred from homology"/>
<dbReference type="GO" id="GO:0005737">
    <property type="term" value="C:cytoplasm"/>
    <property type="evidence" value="ECO:0007669"/>
    <property type="project" value="TreeGrafter"/>
</dbReference>
<protein>
    <recommendedName>
        <fullName evidence="5">Sulfatase N-terminal domain-containing protein</fullName>
    </recommendedName>
</protein>
<feature type="non-terminal residue" evidence="6">
    <location>
        <position position="252"/>
    </location>
</feature>
<evidence type="ECO:0000256" key="1">
    <source>
        <dbReference type="ARBA" id="ARBA00008779"/>
    </source>
</evidence>
<keyword evidence="3" id="KW-0378">Hydrolase</keyword>
<dbReference type="EMBL" id="BARS01042065">
    <property type="protein sequence ID" value="GAG39071.1"/>
    <property type="molecule type" value="Genomic_DNA"/>
</dbReference>
<dbReference type="InterPro" id="IPR024607">
    <property type="entry name" value="Sulfatase_CS"/>
</dbReference>
<comment type="similarity">
    <text evidence="1">Belongs to the sulfatase family.</text>
</comment>
<dbReference type="PROSITE" id="PS00523">
    <property type="entry name" value="SULFATASE_1"/>
    <property type="match status" value="1"/>
</dbReference>
<dbReference type="InterPro" id="IPR000917">
    <property type="entry name" value="Sulfatase_N"/>
</dbReference>
<keyword evidence="2" id="KW-0479">Metal-binding</keyword>
<dbReference type="PANTHER" id="PTHR45953">
    <property type="entry name" value="IDURONATE 2-SULFATASE"/>
    <property type="match status" value="1"/>
</dbReference>
<dbReference type="SUPFAM" id="SSF53649">
    <property type="entry name" value="Alkaline phosphatase-like"/>
    <property type="match status" value="1"/>
</dbReference>
<name>X0YQU0_9ZZZZ</name>
<reference evidence="6" key="1">
    <citation type="journal article" date="2014" name="Front. Microbiol.">
        <title>High frequency of phylogenetically diverse reductive dehalogenase-homologous genes in deep subseafloor sedimentary metagenomes.</title>
        <authorList>
            <person name="Kawai M."/>
            <person name="Futagami T."/>
            <person name="Toyoda A."/>
            <person name="Takaki Y."/>
            <person name="Nishi S."/>
            <person name="Hori S."/>
            <person name="Arai W."/>
            <person name="Tsubouchi T."/>
            <person name="Morono Y."/>
            <person name="Uchiyama I."/>
            <person name="Ito T."/>
            <person name="Fujiyama A."/>
            <person name="Inagaki F."/>
            <person name="Takami H."/>
        </authorList>
    </citation>
    <scope>NUCLEOTIDE SEQUENCE</scope>
    <source>
        <strain evidence="6">Expedition CK06-06</strain>
    </source>
</reference>
<gene>
    <name evidence="6" type="ORF">S01H1_63875</name>
</gene>